<dbReference type="Gene3D" id="1.10.260.40">
    <property type="entry name" value="lambda repressor-like DNA-binding domains"/>
    <property type="match status" value="1"/>
</dbReference>
<evidence type="ECO:0000256" key="1">
    <source>
        <dbReference type="ARBA" id="ARBA00023015"/>
    </source>
</evidence>
<accession>A0A2D1U0A2</accession>
<dbReference type="Pfam" id="PF13377">
    <property type="entry name" value="Peripla_BP_3"/>
    <property type="match status" value="1"/>
</dbReference>
<dbReference type="PROSITE" id="PS50932">
    <property type="entry name" value="HTH_LACI_2"/>
    <property type="match status" value="1"/>
</dbReference>
<evidence type="ECO:0000259" key="5">
    <source>
        <dbReference type="PROSITE" id="PS50943"/>
    </source>
</evidence>
<keyword evidence="2" id="KW-0238">DNA-binding</keyword>
<dbReference type="Pfam" id="PF00356">
    <property type="entry name" value="LacI"/>
    <property type="match status" value="1"/>
</dbReference>
<dbReference type="SMART" id="SM00354">
    <property type="entry name" value="HTH_LACI"/>
    <property type="match status" value="1"/>
</dbReference>
<dbReference type="EMBL" id="CP024091">
    <property type="protein sequence ID" value="ATP55016.1"/>
    <property type="molecule type" value="Genomic_DNA"/>
</dbReference>
<dbReference type="GO" id="GO:0000976">
    <property type="term" value="F:transcription cis-regulatory region binding"/>
    <property type="evidence" value="ECO:0007669"/>
    <property type="project" value="TreeGrafter"/>
</dbReference>
<evidence type="ECO:0000313" key="6">
    <source>
        <dbReference type="EMBL" id="ATP55016.1"/>
    </source>
</evidence>
<dbReference type="PANTHER" id="PTHR30146">
    <property type="entry name" value="LACI-RELATED TRANSCRIPTIONAL REPRESSOR"/>
    <property type="match status" value="1"/>
</dbReference>
<reference evidence="6 7" key="1">
    <citation type="submission" date="2017-10" db="EMBL/GenBank/DDBJ databases">
        <title>Whole genome of Pedobacter ginsengisoli T01R-27 isolated from tomato rhizosphere.</title>
        <authorList>
            <person name="Weon H.-Y."/>
            <person name="Lee S.A."/>
            <person name="Sang M.K."/>
            <person name="Song J."/>
        </authorList>
    </citation>
    <scope>NUCLEOTIDE SEQUENCE [LARGE SCALE GENOMIC DNA]</scope>
    <source>
        <strain evidence="6 7">T01R-27</strain>
    </source>
</reference>
<feature type="domain" description="HTH lacI-type" evidence="4">
    <location>
        <begin position="5"/>
        <end position="62"/>
    </location>
</feature>
<dbReference type="Gene3D" id="3.40.50.2300">
    <property type="match status" value="2"/>
</dbReference>
<evidence type="ECO:0000256" key="3">
    <source>
        <dbReference type="ARBA" id="ARBA00023163"/>
    </source>
</evidence>
<dbReference type="InterPro" id="IPR000843">
    <property type="entry name" value="HTH_LacI"/>
</dbReference>
<sequence length="338" mass="37996">MEKKVSIKDIAKMLGISISTVSFVVNGKAKEKRISEPLTKKVLELVEELGYKPDALAKSFRTGKTNIIGFLVDDISEPFFSSIARLIDEKASQKGYKIIYSSTKNSKTKAQELLQIFQDRHVDGYIIALPHGLEDEVKLLTNSKKPVVLFDRYFPDLKTDYVTINNHEGTYSAVKHLKDKGYKNIGFITIDTIEQQMLDRLSGYEDAVKAEGLKPYIKKLTYAPSSELIQEVTSFLKKEKKLDAVICATNYITMASLRAIQQLGLKIPNDIALLSFDDFELLEFSAPPITAVAQPLEDIAENIMNILLNRLDNQKGDQEPYEVVLPTVLNIRDSTLAK</sequence>
<dbReference type="InterPro" id="IPR046335">
    <property type="entry name" value="LacI/GalR-like_sensor"/>
</dbReference>
<evidence type="ECO:0000256" key="2">
    <source>
        <dbReference type="ARBA" id="ARBA00023125"/>
    </source>
</evidence>
<dbReference type="Proteomes" id="UP000223749">
    <property type="component" value="Chromosome"/>
</dbReference>
<keyword evidence="7" id="KW-1185">Reference proteome</keyword>
<keyword evidence="3" id="KW-0804">Transcription</keyword>
<organism evidence="6 7">
    <name type="scientific">Pedobacter ginsengisoli</name>
    <dbReference type="NCBI Taxonomy" id="363852"/>
    <lineage>
        <taxon>Bacteria</taxon>
        <taxon>Pseudomonadati</taxon>
        <taxon>Bacteroidota</taxon>
        <taxon>Sphingobacteriia</taxon>
        <taxon>Sphingobacteriales</taxon>
        <taxon>Sphingobacteriaceae</taxon>
        <taxon>Pedobacter</taxon>
    </lineage>
</organism>
<dbReference type="PROSITE" id="PS50943">
    <property type="entry name" value="HTH_CROC1"/>
    <property type="match status" value="1"/>
</dbReference>
<dbReference type="InterPro" id="IPR010982">
    <property type="entry name" value="Lambda_DNA-bd_dom_sf"/>
</dbReference>
<dbReference type="SUPFAM" id="SSF53822">
    <property type="entry name" value="Periplasmic binding protein-like I"/>
    <property type="match status" value="1"/>
</dbReference>
<dbReference type="OrthoDB" id="9803256at2"/>
<proteinExistence type="predicted"/>
<dbReference type="InterPro" id="IPR001387">
    <property type="entry name" value="Cro/C1-type_HTH"/>
</dbReference>
<dbReference type="PANTHER" id="PTHR30146:SF154">
    <property type="entry name" value="TRANSCRIPTION REGULATOR, MEMBER OF GALR FAMILY"/>
    <property type="match status" value="1"/>
</dbReference>
<keyword evidence="1" id="KW-0805">Transcription regulation</keyword>
<gene>
    <name evidence="6" type="ORF">CPT03_00315</name>
</gene>
<feature type="domain" description="HTH cro/C1-type" evidence="5">
    <location>
        <begin position="2"/>
        <end position="56"/>
    </location>
</feature>
<dbReference type="KEGG" id="pgs:CPT03_00315"/>
<evidence type="ECO:0000259" key="4">
    <source>
        <dbReference type="PROSITE" id="PS50932"/>
    </source>
</evidence>
<dbReference type="CDD" id="cd01392">
    <property type="entry name" value="HTH_LacI"/>
    <property type="match status" value="1"/>
</dbReference>
<dbReference type="GO" id="GO:0003700">
    <property type="term" value="F:DNA-binding transcription factor activity"/>
    <property type="evidence" value="ECO:0007669"/>
    <property type="project" value="TreeGrafter"/>
</dbReference>
<evidence type="ECO:0000313" key="7">
    <source>
        <dbReference type="Proteomes" id="UP000223749"/>
    </source>
</evidence>
<name>A0A2D1U0A2_9SPHI</name>
<dbReference type="RefSeq" id="WP_099436971.1">
    <property type="nucleotide sequence ID" value="NZ_CP024091.1"/>
</dbReference>
<dbReference type="AlphaFoldDB" id="A0A2D1U0A2"/>
<protein>
    <submittedName>
        <fullName evidence="6">LacI family transcriptional regulator</fullName>
    </submittedName>
</protein>
<dbReference type="InterPro" id="IPR028082">
    <property type="entry name" value="Peripla_BP_I"/>
</dbReference>
<dbReference type="SUPFAM" id="SSF47413">
    <property type="entry name" value="lambda repressor-like DNA-binding domains"/>
    <property type="match status" value="1"/>
</dbReference>